<proteinExistence type="inferred from homology"/>
<comment type="catalytic activity">
    <reaction evidence="23">
        <text>N(omega)-methyl-L-arginine + pyruvate = 5-(3-methylguanidino)-2-oxopentanoate + L-alanine</text>
        <dbReference type="Rhea" id="RHEA:77319"/>
        <dbReference type="ChEBI" id="CHEBI:15361"/>
        <dbReference type="ChEBI" id="CHEBI:57972"/>
        <dbReference type="ChEBI" id="CHEBI:114953"/>
        <dbReference type="ChEBI" id="CHEBI:197314"/>
    </reaction>
</comment>
<comment type="catalytic activity">
    <reaction evidence="22">
        <text>2-oxobutanoate + L-alanine = (2S)-2-aminobutanoate + pyruvate</text>
        <dbReference type="Rhea" id="RHEA:77355"/>
        <dbReference type="ChEBI" id="CHEBI:15361"/>
        <dbReference type="ChEBI" id="CHEBI:16763"/>
        <dbReference type="ChEBI" id="CHEBI:57972"/>
        <dbReference type="ChEBI" id="CHEBI:74359"/>
        <dbReference type="EC" id="2.6.1.44"/>
    </reaction>
</comment>
<keyword evidence="6 41" id="KW-0032">Aminotransferase</keyword>
<reference evidence="41" key="1">
    <citation type="submission" date="2025-08" db="UniProtKB">
        <authorList>
            <consortium name="RefSeq"/>
        </authorList>
    </citation>
    <scope>IDENTIFICATION</scope>
</reference>
<evidence type="ECO:0000313" key="40">
    <source>
        <dbReference type="Proteomes" id="UP000695007"/>
    </source>
</evidence>
<evidence type="ECO:0000256" key="24">
    <source>
        <dbReference type="ARBA" id="ARBA00043777"/>
    </source>
</evidence>
<dbReference type="GO" id="GO:0005739">
    <property type="term" value="C:mitochondrion"/>
    <property type="evidence" value="ECO:0007669"/>
    <property type="project" value="UniProtKB-SubCell"/>
</dbReference>
<dbReference type="GO" id="GO:0016223">
    <property type="term" value="F:beta-alanine:pyruvate transaminase activity"/>
    <property type="evidence" value="ECO:0007669"/>
    <property type="project" value="UniProtKB-EC"/>
</dbReference>
<comment type="catalytic activity">
    <reaction evidence="26">
        <text>3-oxopropanoate + L-alanine = beta-alanine + pyruvate</text>
        <dbReference type="Rhea" id="RHEA:14077"/>
        <dbReference type="ChEBI" id="CHEBI:15361"/>
        <dbReference type="ChEBI" id="CHEBI:33190"/>
        <dbReference type="ChEBI" id="CHEBI:57966"/>
        <dbReference type="ChEBI" id="CHEBI:57972"/>
        <dbReference type="EC" id="2.6.1.18"/>
    </reaction>
    <physiologicalReaction direction="right-to-left" evidence="26">
        <dbReference type="Rhea" id="RHEA:14079"/>
    </physiologicalReaction>
</comment>
<comment type="catalytic activity">
    <reaction evidence="37">
        <text>N(omega),N('omega)-dimethyl-L-arginine + glyoxylate = 5-(3,3'-dimethylguanidino)-2-oxopentanoate + glycine</text>
        <dbReference type="Rhea" id="RHEA:77315"/>
        <dbReference type="ChEBI" id="CHEBI:36655"/>
        <dbReference type="ChEBI" id="CHEBI:57305"/>
        <dbReference type="ChEBI" id="CHEBI:197308"/>
        <dbReference type="ChEBI" id="CHEBI:197310"/>
    </reaction>
</comment>
<dbReference type="GeneID" id="105366494"/>
<evidence type="ECO:0000256" key="9">
    <source>
        <dbReference type="ARBA" id="ARBA00022946"/>
    </source>
</evidence>
<evidence type="ECO:0000256" key="20">
    <source>
        <dbReference type="ARBA" id="ARBA00043726"/>
    </source>
</evidence>
<dbReference type="FunFam" id="3.40.640.10:FF:000055">
    <property type="entry name" value="Alanine--glyoxylate aminotransferase 2, mitochondrial"/>
    <property type="match status" value="1"/>
</dbReference>
<keyword evidence="8 39" id="KW-0663">Pyridoxal phosphate</keyword>
<comment type="catalytic activity">
    <reaction evidence="32">
        <text>L-ornithine + glyoxylate = 5-amino-2-oxopentanoate + glycine</text>
        <dbReference type="Rhea" id="RHEA:77331"/>
        <dbReference type="ChEBI" id="CHEBI:36655"/>
        <dbReference type="ChEBI" id="CHEBI:46911"/>
        <dbReference type="ChEBI" id="CHEBI:57305"/>
        <dbReference type="ChEBI" id="CHEBI:58802"/>
    </reaction>
</comment>
<dbReference type="GO" id="GO:0009436">
    <property type="term" value="P:glyoxylate catabolic process"/>
    <property type="evidence" value="ECO:0007669"/>
    <property type="project" value="TreeGrafter"/>
</dbReference>
<dbReference type="Gene3D" id="3.40.640.10">
    <property type="entry name" value="Type I PLP-dependent aspartate aminotransferase-like (Major domain)"/>
    <property type="match status" value="1"/>
</dbReference>
<comment type="catalytic activity">
    <reaction evidence="20">
        <text>(R)-3-amino-2-methylpropanoate + pyruvate = 2-methyl-3-oxopropanoate + L-alanine</text>
        <dbReference type="Rhea" id="RHEA:18393"/>
        <dbReference type="ChEBI" id="CHEBI:15361"/>
        <dbReference type="ChEBI" id="CHEBI:57700"/>
        <dbReference type="ChEBI" id="CHEBI:57731"/>
        <dbReference type="ChEBI" id="CHEBI:57972"/>
        <dbReference type="EC" id="2.6.1.40"/>
    </reaction>
    <physiologicalReaction direction="left-to-right" evidence="20">
        <dbReference type="Rhea" id="RHEA:18394"/>
    </physiologicalReaction>
</comment>
<dbReference type="GO" id="GO:0030170">
    <property type="term" value="F:pyridoxal phosphate binding"/>
    <property type="evidence" value="ECO:0007669"/>
    <property type="project" value="InterPro"/>
</dbReference>
<dbReference type="CDD" id="cd00610">
    <property type="entry name" value="OAT_like"/>
    <property type="match status" value="1"/>
</dbReference>
<comment type="catalytic activity">
    <reaction evidence="34">
        <text>N(omega),N(omega)-dimethyl-L-arginine + 2-oxobutanoate = 5-(3,3-dimethylguanidino)-2-oxopentanoate + (2S)-2-aminobutanoate</text>
        <dbReference type="Rhea" id="RHEA:77351"/>
        <dbReference type="ChEBI" id="CHEBI:16763"/>
        <dbReference type="ChEBI" id="CHEBI:58326"/>
        <dbReference type="ChEBI" id="CHEBI:74359"/>
        <dbReference type="ChEBI" id="CHEBI:197301"/>
    </reaction>
</comment>
<dbReference type="InterPro" id="IPR015422">
    <property type="entry name" value="PyrdxlP-dep_Trfase_small"/>
</dbReference>
<dbReference type="AlphaFoldDB" id="A0AAJ6YS44"/>
<comment type="subunit">
    <text evidence="4">Homotetramer.</text>
</comment>
<evidence type="ECO:0000256" key="26">
    <source>
        <dbReference type="ARBA" id="ARBA00043825"/>
    </source>
</evidence>
<evidence type="ECO:0000256" key="12">
    <source>
        <dbReference type="ARBA" id="ARBA00039130"/>
    </source>
</evidence>
<dbReference type="GO" id="GO:0019481">
    <property type="term" value="P:L-alanine catabolic process, by transamination"/>
    <property type="evidence" value="ECO:0007669"/>
    <property type="project" value="TreeGrafter"/>
</dbReference>
<dbReference type="InterPro" id="IPR015421">
    <property type="entry name" value="PyrdxlP-dep_Trfase_major"/>
</dbReference>
<comment type="catalytic activity">
    <reaction evidence="21">
        <text>N(omega),N(omega)-dimethyl-L-arginine + oxaloacetate = 5-(3,3-dimethylguanidino)-2-oxopentanoate + L-aspartate</text>
        <dbReference type="Rhea" id="RHEA:77343"/>
        <dbReference type="ChEBI" id="CHEBI:16452"/>
        <dbReference type="ChEBI" id="CHEBI:29991"/>
        <dbReference type="ChEBI" id="CHEBI:58326"/>
        <dbReference type="ChEBI" id="CHEBI:197301"/>
    </reaction>
</comment>
<evidence type="ECO:0000256" key="36">
    <source>
        <dbReference type="ARBA" id="ARBA00048916"/>
    </source>
</evidence>
<dbReference type="SUPFAM" id="SSF53383">
    <property type="entry name" value="PLP-dependent transferases"/>
    <property type="match status" value="1"/>
</dbReference>
<keyword evidence="40" id="KW-1185">Reference proteome</keyword>
<comment type="catalytic activity">
    <reaction evidence="11">
        <text>glyoxylate + L-alanine = glycine + pyruvate</text>
        <dbReference type="Rhea" id="RHEA:24248"/>
        <dbReference type="ChEBI" id="CHEBI:15361"/>
        <dbReference type="ChEBI" id="CHEBI:36655"/>
        <dbReference type="ChEBI" id="CHEBI:57305"/>
        <dbReference type="ChEBI" id="CHEBI:57972"/>
        <dbReference type="EC" id="2.6.1.44"/>
    </reaction>
    <physiologicalReaction direction="left-to-right" evidence="11">
        <dbReference type="Rhea" id="RHEA:24249"/>
    </physiologicalReaction>
</comment>
<dbReference type="GO" id="GO:0008453">
    <property type="term" value="F:alanine-glyoxylate transaminase activity"/>
    <property type="evidence" value="ECO:0007669"/>
    <property type="project" value="UniProtKB-EC"/>
</dbReference>
<evidence type="ECO:0000256" key="4">
    <source>
        <dbReference type="ARBA" id="ARBA00011881"/>
    </source>
</evidence>
<evidence type="ECO:0000256" key="17">
    <source>
        <dbReference type="ARBA" id="ARBA00042669"/>
    </source>
</evidence>
<comment type="subcellular location">
    <subcellularLocation>
        <location evidence="2">Mitochondrion</location>
    </subcellularLocation>
</comment>
<comment type="similarity">
    <text evidence="3 39">Belongs to the class-III pyridoxal-phosphate-dependent aminotransferase family.</text>
</comment>
<sequence length="509" mass="55928">MTRIAATCKTKLTFSVVKRNLCCKQLRNFYNTGIHKEASFPTCDYTPSVYKGASYETIIKSRENYVIPSQKPYYKKPLLLHEGRGQWVWDNEGRRYLDMFGGIATISVGYCHPKVVCAMSEQSYKLGHATAVYLHPRYHEYAEKLTSRLPPGLSCVYLTNSGSEATELSIQLARLYTGRNEIISLKNCYHGATAVAAATTAISTYKYPLLLPPGHIHVTNPDVYQGPWGGSNCRDSPVQAGNRICNCAEGKCQAEDNYFKQFQDTYESLVPADGQIAAFIAESIQGVGGTVQYPRGYLKRVQKQVHELGGIFIADEVQTGFGRTGGSFWGFEGHGLNPDIVTMAKGIGNGFPLGAVVTRPEIARALTKAHYFNTYGGNPIGCAVGAAVLDIIEEESLQENALNVGTHILYNLATLIKEFPSIMGDVRGKGLMIGIELVNDSTTREPLPHDEMAQIFEDIKDMGVLFGKGGVKGNVLRLKPPLCVTKEDGDYAVEVLRSALKKHQTNIKC</sequence>
<evidence type="ECO:0000256" key="21">
    <source>
        <dbReference type="ARBA" id="ARBA00043749"/>
    </source>
</evidence>
<comment type="catalytic activity">
    <reaction evidence="19">
        <text>(2S)-2-aminobutanoate + glyoxylate = 2-oxobutanoate + glycine</text>
        <dbReference type="Rhea" id="RHEA:77339"/>
        <dbReference type="ChEBI" id="CHEBI:16763"/>
        <dbReference type="ChEBI" id="CHEBI:36655"/>
        <dbReference type="ChEBI" id="CHEBI:57305"/>
        <dbReference type="ChEBI" id="CHEBI:74359"/>
    </reaction>
</comment>
<evidence type="ECO:0000256" key="28">
    <source>
        <dbReference type="ARBA" id="ARBA00044055"/>
    </source>
</evidence>
<dbReference type="EC" id="2.6.1.44" evidence="5"/>
<comment type="catalytic activity">
    <reaction evidence="27">
        <text>2-oxopentanoate + N(omega),N(omega)-dimethyl-L-arginine = 5-(3,3-dimethylguanidino)-2-oxopentanoate + L-2-aminopentanoate</text>
        <dbReference type="Rhea" id="RHEA:77359"/>
        <dbReference type="ChEBI" id="CHEBI:28644"/>
        <dbReference type="ChEBI" id="CHEBI:58326"/>
        <dbReference type="ChEBI" id="CHEBI:58441"/>
        <dbReference type="ChEBI" id="CHEBI:197301"/>
    </reaction>
</comment>
<evidence type="ECO:0000256" key="19">
    <source>
        <dbReference type="ARBA" id="ARBA00043679"/>
    </source>
</evidence>
<evidence type="ECO:0000256" key="38">
    <source>
        <dbReference type="ARBA" id="ARBA00058068"/>
    </source>
</evidence>
<dbReference type="InterPro" id="IPR049704">
    <property type="entry name" value="Aminotrans_3_PPA_site"/>
</dbReference>
<comment type="catalytic activity">
    <reaction evidence="35">
        <text>N(omega)-methyl-L-arginine + glyoxylate = 5-(3-methylguanidino)-2-oxopentanoate + glycine</text>
        <dbReference type="Rhea" id="RHEA:77323"/>
        <dbReference type="ChEBI" id="CHEBI:36655"/>
        <dbReference type="ChEBI" id="CHEBI:57305"/>
        <dbReference type="ChEBI" id="CHEBI:114953"/>
        <dbReference type="ChEBI" id="CHEBI:197314"/>
    </reaction>
</comment>
<keyword evidence="9" id="KW-0809">Transit peptide</keyword>
<evidence type="ECO:0000256" key="27">
    <source>
        <dbReference type="ARBA" id="ARBA00043826"/>
    </source>
</evidence>
<evidence type="ECO:0000256" key="8">
    <source>
        <dbReference type="ARBA" id="ARBA00022898"/>
    </source>
</evidence>
<accession>A0AAJ6YS44</accession>
<evidence type="ECO:0000313" key="41">
    <source>
        <dbReference type="RefSeq" id="XP_011503254.1"/>
    </source>
</evidence>
<organism evidence="40 41">
    <name type="scientific">Ceratosolen solmsi marchali</name>
    <dbReference type="NCBI Taxonomy" id="326594"/>
    <lineage>
        <taxon>Eukaryota</taxon>
        <taxon>Metazoa</taxon>
        <taxon>Ecdysozoa</taxon>
        <taxon>Arthropoda</taxon>
        <taxon>Hexapoda</taxon>
        <taxon>Insecta</taxon>
        <taxon>Pterygota</taxon>
        <taxon>Neoptera</taxon>
        <taxon>Endopterygota</taxon>
        <taxon>Hymenoptera</taxon>
        <taxon>Apocrita</taxon>
        <taxon>Proctotrupomorpha</taxon>
        <taxon>Chalcidoidea</taxon>
        <taxon>Agaonidae</taxon>
        <taxon>Agaoninae</taxon>
        <taxon>Ceratosolen</taxon>
    </lineage>
</organism>
<evidence type="ECO:0000256" key="16">
    <source>
        <dbReference type="ARBA" id="ARBA00042611"/>
    </source>
</evidence>
<comment type="function">
    <text evidence="38">Multifunctional aminotransferase with a broad substrate specificity. Catalyzes the conversion of glyoxylate to glycine using alanine as the amino donor. Catalyzes metabolism of not L- but the D-isomer of D-beta-aminoisobutyric acid to generate 2-methyl-3-oxopropanoate and alanine. Catalyzes the transfer of the amino group from beta-alanine to pyruvate to yield L-alanine and 3-oxopropanoate. Can metabolize NG-monomethyl-L-arginine (NMMA), asymmetric NG,NG-dimethyl-L-arginine (ADMA) and symmetric NG,N'G-dimethyl-L-arginine (SDMA). ADMA is a potent inhibitor of nitric-oxide (NO) synthase, and this activity provides mechanism through which the kidney regulates blood pressure.</text>
</comment>
<dbReference type="PANTHER" id="PTHR45688">
    <property type="match status" value="1"/>
</dbReference>
<dbReference type="EC" id="2.6.1.40" evidence="12"/>
<evidence type="ECO:0000256" key="32">
    <source>
        <dbReference type="ARBA" id="ARBA00048264"/>
    </source>
</evidence>
<dbReference type="InterPro" id="IPR005814">
    <property type="entry name" value="Aminotrans_3"/>
</dbReference>
<evidence type="ECO:0000256" key="13">
    <source>
        <dbReference type="ARBA" id="ARBA00039862"/>
    </source>
</evidence>
<evidence type="ECO:0000256" key="23">
    <source>
        <dbReference type="ARBA" id="ARBA00043758"/>
    </source>
</evidence>
<protein>
    <recommendedName>
        <fullName evidence="13">Alanine--glyoxylate aminotransferase 2, mitochondrial</fullName>
        <ecNumber evidence="28">2.6.1.18</ecNumber>
        <ecNumber evidence="12">2.6.1.40</ecNumber>
        <ecNumber evidence="5">2.6.1.44</ecNumber>
    </recommendedName>
    <alternativeName>
        <fullName evidence="14">(R)-3-amino-2-methylpropionate--pyruvate transaminase</fullName>
    </alternativeName>
    <alternativeName>
        <fullName evidence="16">Beta-ALAAT II</fullName>
    </alternativeName>
    <alternativeName>
        <fullName evidence="17">Beta-alanine-pyruvate aminotransferase</fullName>
    </alternativeName>
    <alternativeName>
        <fullName evidence="30">D-3-aminoisobutyrate-pyruvate aminotransferase</fullName>
    </alternativeName>
    <alternativeName>
        <fullName evidence="15">D-AIBAT</fullName>
    </alternativeName>
    <alternativeName>
        <fullName evidence="29">D-beta-aminoisobutyrate-pyruvate aminotransferase</fullName>
    </alternativeName>
</protein>
<comment type="catalytic activity">
    <reaction evidence="31">
        <text>N(omega),N(omega)-dimethyl-L-arginine + glyoxylate = 5-(3,3-dimethylguanidino)-2-oxopentanoate + glycine</text>
        <dbReference type="Rhea" id="RHEA:77311"/>
        <dbReference type="ChEBI" id="CHEBI:36655"/>
        <dbReference type="ChEBI" id="CHEBI:57305"/>
        <dbReference type="ChEBI" id="CHEBI:58326"/>
        <dbReference type="ChEBI" id="CHEBI:197301"/>
    </reaction>
</comment>
<dbReference type="PANTHER" id="PTHR45688:SF3">
    <property type="entry name" value="ALANINE--GLYOXYLATE AMINOTRANSFERASE 2, MITOCHONDRIAL"/>
    <property type="match status" value="1"/>
</dbReference>
<comment type="catalytic activity">
    <reaction evidence="18">
        <text>N(omega),N(omega)-dimethyl-L-arginine + pyruvate = 5-(3,3-dimethylguanidino)-2-oxopentanoate + L-alanine</text>
        <dbReference type="Rhea" id="RHEA:77303"/>
        <dbReference type="ChEBI" id="CHEBI:15361"/>
        <dbReference type="ChEBI" id="CHEBI:57972"/>
        <dbReference type="ChEBI" id="CHEBI:58326"/>
        <dbReference type="ChEBI" id="CHEBI:197301"/>
    </reaction>
</comment>
<comment type="catalytic activity">
    <reaction evidence="25">
        <text>N(omega),N('omega)-dimethyl-L-arginine + pyruvate = 5-(3,3'-dimethylguanidino)-2-oxopentanoate + L-alanine</text>
        <dbReference type="Rhea" id="RHEA:77307"/>
        <dbReference type="ChEBI" id="CHEBI:15361"/>
        <dbReference type="ChEBI" id="CHEBI:57972"/>
        <dbReference type="ChEBI" id="CHEBI:197308"/>
        <dbReference type="ChEBI" id="CHEBI:197310"/>
    </reaction>
</comment>
<evidence type="ECO:0000256" key="10">
    <source>
        <dbReference type="ARBA" id="ARBA00023128"/>
    </source>
</evidence>
<evidence type="ECO:0000256" key="25">
    <source>
        <dbReference type="ARBA" id="ARBA00043798"/>
    </source>
</evidence>
<dbReference type="Proteomes" id="UP000695007">
    <property type="component" value="Unplaced"/>
</dbReference>
<dbReference type="GO" id="GO:0047305">
    <property type="term" value="F:(R)-3-amino-2-methylpropionate-pyruvate transaminase activity"/>
    <property type="evidence" value="ECO:0007669"/>
    <property type="project" value="UniProtKB-EC"/>
</dbReference>
<evidence type="ECO:0000256" key="1">
    <source>
        <dbReference type="ARBA" id="ARBA00001933"/>
    </source>
</evidence>
<gene>
    <name evidence="41" type="primary">LOC105366494</name>
</gene>
<evidence type="ECO:0000256" key="11">
    <source>
        <dbReference type="ARBA" id="ARBA00033660"/>
    </source>
</evidence>
<keyword evidence="10" id="KW-0496">Mitochondrion</keyword>
<evidence type="ECO:0000256" key="6">
    <source>
        <dbReference type="ARBA" id="ARBA00022576"/>
    </source>
</evidence>
<evidence type="ECO:0000256" key="3">
    <source>
        <dbReference type="ARBA" id="ARBA00008954"/>
    </source>
</evidence>
<name>A0AAJ6YS44_9HYME</name>
<evidence type="ECO:0000256" key="30">
    <source>
        <dbReference type="ARBA" id="ARBA00044258"/>
    </source>
</evidence>
<dbReference type="Gene3D" id="3.90.1150.10">
    <property type="entry name" value="Aspartate Aminotransferase, domain 1"/>
    <property type="match status" value="1"/>
</dbReference>
<dbReference type="PROSITE" id="PS00600">
    <property type="entry name" value="AA_TRANSFER_CLASS_3"/>
    <property type="match status" value="1"/>
</dbReference>
<evidence type="ECO:0000256" key="18">
    <source>
        <dbReference type="ARBA" id="ARBA00043669"/>
    </source>
</evidence>
<evidence type="ECO:0000256" key="33">
    <source>
        <dbReference type="ARBA" id="ARBA00048500"/>
    </source>
</evidence>
<evidence type="ECO:0000256" key="14">
    <source>
        <dbReference type="ARBA" id="ARBA00041662"/>
    </source>
</evidence>
<evidence type="ECO:0000256" key="22">
    <source>
        <dbReference type="ARBA" id="ARBA00043751"/>
    </source>
</evidence>
<evidence type="ECO:0000256" key="2">
    <source>
        <dbReference type="ARBA" id="ARBA00004173"/>
    </source>
</evidence>
<evidence type="ECO:0000256" key="15">
    <source>
        <dbReference type="ARBA" id="ARBA00041845"/>
    </source>
</evidence>
<comment type="cofactor">
    <cofactor evidence="1">
        <name>pyridoxal 5'-phosphate</name>
        <dbReference type="ChEBI" id="CHEBI:597326"/>
    </cofactor>
</comment>
<dbReference type="KEGG" id="csol:105366494"/>
<dbReference type="InterPro" id="IPR015424">
    <property type="entry name" value="PyrdxlP-dep_Trfase"/>
</dbReference>
<evidence type="ECO:0000256" key="37">
    <source>
        <dbReference type="ARBA" id="ARBA00049480"/>
    </source>
</evidence>
<evidence type="ECO:0000256" key="7">
    <source>
        <dbReference type="ARBA" id="ARBA00022679"/>
    </source>
</evidence>
<dbReference type="EC" id="2.6.1.18" evidence="28"/>
<evidence type="ECO:0000256" key="34">
    <source>
        <dbReference type="ARBA" id="ARBA00048560"/>
    </source>
</evidence>
<dbReference type="Pfam" id="PF00202">
    <property type="entry name" value="Aminotran_3"/>
    <property type="match status" value="1"/>
</dbReference>
<dbReference type="RefSeq" id="XP_011503254.1">
    <property type="nucleotide sequence ID" value="XM_011504952.1"/>
</dbReference>
<comment type="catalytic activity">
    <reaction evidence="33">
        <text>2-oxohexanoate + N(omega),N(omega)-dimethyl-L-arginine = L-2-aminohexanoate + 5-(3,3-dimethylguanidino)-2-oxopentanoate</text>
        <dbReference type="Rhea" id="RHEA:77363"/>
        <dbReference type="ChEBI" id="CHEBI:35177"/>
        <dbReference type="ChEBI" id="CHEBI:58326"/>
        <dbReference type="ChEBI" id="CHEBI:58455"/>
        <dbReference type="ChEBI" id="CHEBI:197301"/>
    </reaction>
</comment>
<dbReference type="PIRSF" id="PIRSF000521">
    <property type="entry name" value="Transaminase_4ab_Lys_Orn"/>
    <property type="match status" value="1"/>
</dbReference>
<comment type="catalytic activity">
    <reaction evidence="24">
        <text>L-ornithine + pyruvate = 5-amino-2-oxopentanoate + L-alanine</text>
        <dbReference type="Rhea" id="RHEA:77327"/>
        <dbReference type="ChEBI" id="CHEBI:15361"/>
        <dbReference type="ChEBI" id="CHEBI:46911"/>
        <dbReference type="ChEBI" id="CHEBI:57972"/>
        <dbReference type="ChEBI" id="CHEBI:58802"/>
    </reaction>
</comment>
<evidence type="ECO:0000256" key="5">
    <source>
        <dbReference type="ARBA" id="ARBA00013049"/>
    </source>
</evidence>
<evidence type="ECO:0000256" key="39">
    <source>
        <dbReference type="RuleBase" id="RU003560"/>
    </source>
</evidence>
<evidence type="ECO:0000256" key="29">
    <source>
        <dbReference type="ARBA" id="ARBA00044257"/>
    </source>
</evidence>
<comment type="catalytic activity">
    <reaction evidence="36">
        <text>oxaloacetate + L-alanine = L-aspartate + pyruvate</text>
        <dbReference type="Rhea" id="RHEA:77347"/>
        <dbReference type="ChEBI" id="CHEBI:15361"/>
        <dbReference type="ChEBI" id="CHEBI:16452"/>
        <dbReference type="ChEBI" id="CHEBI:29991"/>
        <dbReference type="ChEBI" id="CHEBI:57972"/>
    </reaction>
</comment>
<evidence type="ECO:0000256" key="31">
    <source>
        <dbReference type="ARBA" id="ARBA00047892"/>
    </source>
</evidence>
<keyword evidence="7" id="KW-0808">Transferase</keyword>
<evidence type="ECO:0000256" key="35">
    <source>
        <dbReference type="ARBA" id="ARBA00048760"/>
    </source>
</evidence>